<evidence type="ECO:0000256" key="1">
    <source>
        <dbReference type="SAM" id="Phobius"/>
    </source>
</evidence>
<keyword evidence="1" id="KW-0472">Membrane</keyword>
<organism evidence="2 3">
    <name type="scientific">Trichonephila clavata</name>
    <name type="common">Joro spider</name>
    <name type="synonym">Nephila clavata</name>
    <dbReference type="NCBI Taxonomy" id="2740835"/>
    <lineage>
        <taxon>Eukaryota</taxon>
        <taxon>Metazoa</taxon>
        <taxon>Ecdysozoa</taxon>
        <taxon>Arthropoda</taxon>
        <taxon>Chelicerata</taxon>
        <taxon>Arachnida</taxon>
        <taxon>Araneae</taxon>
        <taxon>Araneomorphae</taxon>
        <taxon>Entelegynae</taxon>
        <taxon>Araneoidea</taxon>
        <taxon>Nephilidae</taxon>
        <taxon>Trichonephila</taxon>
    </lineage>
</organism>
<name>A0A8X6I3R0_TRICU</name>
<dbReference type="Proteomes" id="UP000887116">
    <property type="component" value="Unassembled WGS sequence"/>
</dbReference>
<gene>
    <name evidence="2" type="primary">NCL1_22245</name>
    <name evidence="2" type="ORF">TNCT_64941</name>
</gene>
<dbReference type="AlphaFoldDB" id="A0A8X6I3R0"/>
<accession>A0A8X6I3R0</accession>
<proteinExistence type="predicted"/>
<evidence type="ECO:0000313" key="3">
    <source>
        <dbReference type="Proteomes" id="UP000887116"/>
    </source>
</evidence>
<protein>
    <submittedName>
        <fullName evidence="2">Uncharacterized protein</fullName>
    </submittedName>
</protein>
<keyword evidence="3" id="KW-1185">Reference proteome</keyword>
<dbReference type="EMBL" id="BMAO01020848">
    <property type="protein sequence ID" value="GFQ70290.1"/>
    <property type="molecule type" value="Genomic_DNA"/>
</dbReference>
<keyword evidence="1" id="KW-1133">Transmembrane helix</keyword>
<evidence type="ECO:0000313" key="2">
    <source>
        <dbReference type="EMBL" id="GFQ70290.1"/>
    </source>
</evidence>
<feature type="transmembrane region" description="Helical" evidence="1">
    <location>
        <begin position="44"/>
        <end position="64"/>
    </location>
</feature>
<keyword evidence="1" id="KW-0812">Transmembrane</keyword>
<sequence length="122" mass="13418">MKYLIHALIKALLEDRVEGYKYAVLLRLSTIQYFESTSVTTMKFLMLALVILGVVVTLSESVAADNCQKILCKAPCRVVRNSGNCPVCQCNGPNGNCQFVCPTSCRLINTNDPNCPYSCSCL</sequence>
<reference evidence="2" key="1">
    <citation type="submission" date="2020-07" db="EMBL/GenBank/DDBJ databases">
        <title>Multicomponent nature underlies the extraordinary mechanical properties of spider dragline silk.</title>
        <authorList>
            <person name="Kono N."/>
            <person name="Nakamura H."/>
            <person name="Mori M."/>
            <person name="Yoshida Y."/>
            <person name="Ohtoshi R."/>
            <person name="Malay A.D."/>
            <person name="Moran D.A.P."/>
            <person name="Tomita M."/>
            <person name="Numata K."/>
            <person name="Arakawa K."/>
        </authorList>
    </citation>
    <scope>NUCLEOTIDE SEQUENCE</scope>
</reference>
<comment type="caution">
    <text evidence="2">The sequence shown here is derived from an EMBL/GenBank/DDBJ whole genome shotgun (WGS) entry which is preliminary data.</text>
</comment>